<evidence type="ECO:0000313" key="15">
    <source>
        <dbReference type="Proteomes" id="UP001218218"/>
    </source>
</evidence>
<dbReference type="GO" id="GO:0016162">
    <property type="term" value="F:cellulose 1,4-beta-cellobiosidase activity"/>
    <property type="evidence" value="ECO:0007669"/>
    <property type="project" value="UniProtKB-EC"/>
</dbReference>
<dbReference type="GO" id="GO:0030248">
    <property type="term" value="F:cellulose binding"/>
    <property type="evidence" value="ECO:0007669"/>
    <property type="project" value="InterPro"/>
</dbReference>
<dbReference type="InterPro" id="IPR037019">
    <property type="entry name" value="Glyco_hydro_7_sf"/>
</dbReference>
<accession>A0AAD7EQR5</accession>
<dbReference type="PROSITE" id="PS51164">
    <property type="entry name" value="CBM1_2"/>
    <property type="match status" value="1"/>
</dbReference>
<evidence type="ECO:0000256" key="12">
    <source>
        <dbReference type="SAM" id="MobiDB-lite"/>
    </source>
</evidence>
<dbReference type="InterPro" id="IPR035971">
    <property type="entry name" value="CBD_sf"/>
</dbReference>
<dbReference type="AlphaFoldDB" id="A0AAD7EQR5"/>
<keyword evidence="3" id="KW-0732">Signal</keyword>
<organism evidence="14 15">
    <name type="scientific">Mycena albidolilacea</name>
    <dbReference type="NCBI Taxonomy" id="1033008"/>
    <lineage>
        <taxon>Eukaryota</taxon>
        <taxon>Fungi</taxon>
        <taxon>Dikarya</taxon>
        <taxon>Basidiomycota</taxon>
        <taxon>Agaricomycotina</taxon>
        <taxon>Agaricomycetes</taxon>
        <taxon>Agaricomycetidae</taxon>
        <taxon>Agaricales</taxon>
        <taxon>Marasmiineae</taxon>
        <taxon>Mycenaceae</taxon>
        <taxon>Mycena</taxon>
    </lineage>
</organism>
<feature type="domain" description="CBM1" evidence="13">
    <location>
        <begin position="510"/>
        <end position="547"/>
    </location>
</feature>
<evidence type="ECO:0000259" key="13">
    <source>
        <dbReference type="PROSITE" id="PS51164"/>
    </source>
</evidence>
<protein>
    <recommendedName>
        <fullName evidence="11">Glucanase</fullName>
        <ecNumber evidence="11">3.2.1.-</ecNumber>
    </recommendedName>
</protein>
<dbReference type="EC" id="3.2.1.-" evidence="11"/>
<evidence type="ECO:0000256" key="11">
    <source>
        <dbReference type="RuleBase" id="RU361164"/>
    </source>
</evidence>
<gene>
    <name evidence="14" type="ORF">DFH08DRAFT_962129</name>
</gene>
<evidence type="ECO:0000256" key="2">
    <source>
        <dbReference type="ARBA" id="ARBA00006044"/>
    </source>
</evidence>
<dbReference type="SUPFAM" id="SSF57180">
    <property type="entry name" value="Cellulose-binding domain"/>
    <property type="match status" value="1"/>
</dbReference>
<feature type="compositionally biased region" description="Polar residues" evidence="12">
    <location>
        <begin position="437"/>
        <end position="455"/>
    </location>
</feature>
<name>A0AAD7EQR5_9AGAR</name>
<dbReference type="GO" id="GO:0005576">
    <property type="term" value="C:extracellular region"/>
    <property type="evidence" value="ECO:0007669"/>
    <property type="project" value="InterPro"/>
</dbReference>
<comment type="catalytic activity">
    <reaction evidence="1">
        <text>Hydrolysis of (1-&gt;4)-beta-D-glucosidic linkages in cellulose and cellotetraose, releasing cellobiose from the non-reducing ends of the chains.</text>
        <dbReference type="EC" id="3.2.1.91"/>
    </reaction>
</comment>
<evidence type="ECO:0000256" key="6">
    <source>
        <dbReference type="ARBA" id="ARBA00023157"/>
    </source>
</evidence>
<evidence type="ECO:0000256" key="3">
    <source>
        <dbReference type="ARBA" id="ARBA00022729"/>
    </source>
</evidence>
<proteinExistence type="inferred from homology"/>
<sequence>MDVHLSVLAEPATSLFSSRSYPSVMSRSSFLFLAALLPVTLSQLVGTNMAENHPALTWQKCTGTGGTSCTTQSASIVIDANWRWLHQGTNGFTNCYTGNTWNATACPDGKTCAANCALDGADYSGTYGISTSGNALTLKFVTVGQQPNIGSRVYLMAPSGTAYQTFDFENQEFLPCGLNGALYFSQMDADGGVAKSNGNNKAGPKYGTGYCDAQCPRDIKFINGVANSAGWAASPNDTNAGTGTMGSCCPEMDVWEANKISTAYTPHPCSTLGQSTCTGTACSSPNSTQGTCDQAGCDFNSYRMGDTTFYGPGLTVDTSQKITVVTQFIGSPITEIKRFYVQNGNVIPNSNSQISGATGNSITDSFCAAQKTAFGDTNTFASKGGLAGMSKAASAGMILVMMTMPPTCSGDAQFSAQLLSKLNVLDRLDAPYPPNKSPSSPGVTRGTCSASSGAPTDVESASANAQVIYSNIKFGSINSTFAATGGSTGGSPPGGGSTTTSSTPPTSTGSCAAQFAQCGGSPWSGPTCCVSPFTCKAISPPFYSQCL</sequence>
<dbReference type="SUPFAM" id="SSF49899">
    <property type="entry name" value="Concanavalin A-like lectins/glucanases"/>
    <property type="match status" value="1"/>
</dbReference>
<dbReference type="Pfam" id="PF00734">
    <property type="entry name" value="CBM_1"/>
    <property type="match status" value="1"/>
</dbReference>
<keyword evidence="15" id="KW-1185">Reference proteome</keyword>
<dbReference type="PANTHER" id="PTHR33753:SF2">
    <property type="entry name" value="GLYCOSIDE HYDROLASE FAMILY 7 PROTEIN"/>
    <property type="match status" value="1"/>
</dbReference>
<evidence type="ECO:0000256" key="9">
    <source>
        <dbReference type="ARBA" id="ARBA00023295"/>
    </source>
</evidence>
<dbReference type="Proteomes" id="UP001218218">
    <property type="component" value="Unassembled WGS sequence"/>
</dbReference>
<evidence type="ECO:0000256" key="7">
    <source>
        <dbReference type="ARBA" id="ARBA00023180"/>
    </source>
</evidence>
<evidence type="ECO:0000256" key="1">
    <source>
        <dbReference type="ARBA" id="ARBA00001641"/>
    </source>
</evidence>
<evidence type="ECO:0000256" key="8">
    <source>
        <dbReference type="ARBA" id="ARBA00023277"/>
    </source>
</evidence>
<dbReference type="InterPro" id="IPR001722">
    <property type="entry name" value="Glyco_hydro_7"/>
</dbReference>
<reference evidence="14" key="1">
    <citation type="submission" date="2023-03" db="EMBL/GenBank/DDBJ databases">
        <title>Massive genome expansion in bonnet fungi (Mycena s.s.) driven by repeated elements and novel gene families across ecological guilds.</title>
        <authorList>
            <consortium name="Lawrence Berkeley National Laboratory"/>
            <person name="Harder C.B."/>
            <person name="Miyauchi S."/>
            <person name="Viragh M."/>
            <person name="Kuo A."/>
            <person name="Thoen E."/>
            <person name="Andreopoulos B."/>
            <person name="Lu D."/>
            <person name="Skrede I."/>
            <person name="Drula E."/>
            <person name="Henrissat B."/>
            <person name="Morin E."/>
            <person name="Kohler A."/>
            <person name="Barry K."/>
            <person name="LaButti K."/>
            <person name="Morin E."/>
            <person name="Salamov A."/>
            <person name="Lipzen A."/>
            <person name="Mereny Z."/>
            <person name="Hegedus B."/>
            <person name="Baldrian P."/>
            <person name="Stursova M."/>
            <person name="Weitz H."/>
            <person name="Taylor A."/>
            <person name="Grigoriev I.V."/>
            <person name="Nagy L.G."/>
            <person name="Martin F."/>
            <person name="Kauserud H."/>
        </authorList>
    </citation>
    <scope>NUCLEOTIDE SEQUENCE</scope>
    <source>
        <strain evidence="14">CBHHK002</strain>
    </source>
</reference>
<keyword evidence="5 11" id="KW-0136">Cellulose degradation</keyword>
<evidence type="ECO:0000313" key="14">
    <source>
        <dbReference type="EMBL" id="KAJ7343990.1"/>
    </source>
</evidence>
<keyword evidence="8" id="KW-0119">Carbohydrate metabolism</keyword>
<feature type="region of interest" description="Disordered" evidence="12">
    <location>
        <begin position="485"/>
        <end position="506"/>
    </location>
</feature>
<dbReference type="CDD" id="cd07999">
    <property type="entry name" value="GH7_CBH_EG"/>
    <property type="match status" value="1"/>
</dbReference>
<comment type="caution">
    <text evidence="14">The sequence shown here is derived from an EMBL/GenBank/DDBJ whole genome shotgun (WGS) entry which is preliminary data.</text>
</comment>
<evidence type="ECO:0000256" key="10">
    <source>
        <dbReference type="ARBA" id="ARBA00023326"/>
    </source>
</evidence>
<feature type="region of interest" description="Disordered" evidence="12">
    <location>
        <begin position="429"/>
        <end position="455"/>
    </location>
</feature>
<keyword evidence="9 11" id="KW-0326">Glycosidase</keyword>
<dbReference type="PANTHER" id="PTHR33753">
    <property type="entry name" value="1,4-BETA-D-GLUCAN CELLOBIOHYDROLASE B"/>
    <property type="match status" value="1"/>
</dbReference>
<dbReference type="EMBL" id="JARIHO010000022">
    <property type="protein sequence ID" value="KAJ7343990.1"/>
    <property type="molecule type" value="Genomic_DNA"/>
</dbReference>
<dbReference type="PRINTS" id="PR00734">
    <property type="entry name" value="GLHYDRLASE7"/>
</dbReference>
<dbReference type="InterPro" id="IPR000254">
    <property type="entry name" value="CBD"/>
</dbReference>
<keyword evidence="6" id="KW-1015">Disulfide bond</keyword>
<keyword evidence="7" id="KW-0325">Glycoprotein</keyword>
<dbReference type="GO" id="GO:0030245">
    <property type="term" value="P:cellulose catabolic process"/>
    <property type="evidence" value="ECO:0007669"/>
    <property type="project" value="UniProtKB-KW"/>
</dbReference>
<keyword evidence="4 11" id="KW-0378">Hydrolase</keyword>
<dbReference type="Gene3D" id="2.70.100.10">
    <property type="entry name" value="Glycoside hydrolase, family 7, domain"/>
    <property type="match status" value="1"/>
</dbReference>
<evidence type="ECO:0000256" key="5">
    <source>
        <dbReference type="ARBA" id="ARBA00023001"/>
    </source>
</evidence>
<dbReference type="InterPro" id="IPR013320">
    <property type="entry name" value="ConA-like_dom_sf"/>
</dbReference>
<evidence type="ECO:0000256" key="4">
    <source>
        <dbReference type="ARBA" id="ARBA00022801"/>
    </source>
</evidence>
<comment type="similarity">
    <text evidence="2 11">Belongs to the glycosyl hydrolase 7 (cellulase C) family.</text>
</comment>
<dbReference type="SMART" id="SM00236">
    <property type="entry name" value="fCBD"/>
    <property type="match status" value="1"/>
</dbReference>
<dbReference type="Pfam" id="PF00840">
    <property type="entry name" value="Glyco_hydro_7"/>
    <property type="match status" value="1"/>
</dbReference>
<keyword evidence="10 11" id="KW-0624">Polysaccharide degradation</keyword>
<feature type="compositionally biased region" description="Gly residues" evidence="12">
    <location>
        <begin position="486"/>
        <end position="497"/>
    </location>
</feature>